<keyword evidence="13" id="KW-1185">Reference proteome</keyword>
<evidence type="ECO:0000256" key="4">
    <source>
        <dbReference type="ARBA" id="ARBA00022701"/>
    </source>
</evidence>
<dbReference type="FunFam" id="3.80.10.10:FF:000049">
    <property type="entry name" value="Dynein light chain 1"/>
    <property type="match status" value="1"/>
</dbReference>
<dbReference type="Proteomes" id="UP000318571">
    <property type="component" value="Chromosome 2"/>
</dbReference>
<comment type="similarity">
    <text evidence="10">Belongs to the dynein light chain LC1-type family.</text>
</comment>
<keyword evidence="5" id="KW-0677">Repeat</keyword>
<dbReference type="PROSITE" id="PS51450">
    <property type="entry name" value="LRR"/>
    <property type="match status" value="2"/>
</dbReference>
<dbReference type="GO" id="GO:0030286">
    <property type="term" value="C:dynein complex"/>
    <property type="evidence" value="ECO:0007669"/>
    <property type="project" value="UniProtKB-KW"/>
</dbReference>
<dbReference type="STRING" id="6832.A0A553PCG9"/>
<keyword evidence="8" id="KW-0206">Cytoskeleton</keyword>
<accession>A0A553PCG9</accession>
<evidence type="ECO:0000256" key="2">
    <source>
        <dbReference type="ARBA" id="ARBA00022490"/>
    </source>
</evidence>
<evidence type="ECO:0000313" key="12">
    <source>
        <dbReference type="EMBL" id="TRY75382.1"/>
    </source>
</evidence>
<sequence>MIVVKFLRLNEWKAKMPTTIKQALKKWEEATQRKAAESKEIKLIGVSPPIEKMEGPFHLLANLEKFSLSTNMISSITNLQSFKNLKVLSLGRNVLKSLQGIEAAADTLEQLWISYNQIDKLKPLRNLLKLKILYMAHNFVREWREFEHMAELPVLEDLVFIGNPLEEEVSPTGKQTIGHENIGLFNLND</sequence>
<keyword evidence="2" id="KW-0963">Cytoplasm</keyword>
<dbReference type="GO" id="GO:0043014">
    <property type="term" value="F:alpha-tubulin binding"/>
    <property type="evidence" value="ECO:0007669"/>
    <property type="project" value="TreeGrafter"/>
</dbReference>
<evidence type="ECO:0000256" key="9">
    <source>
        <dbReference type="ARBA" id="ARBA00023273"/>
    </source>
</evidence>
<evidence type="ECO:0000256" key="10">
    <source>
        <dbReference type="ARBA" id="ARBA00049659"/>
    </source>
</evidence>
<evidence type="ECO:0000256" key="7">
    <source>
        <dbReference type="ARBA" id="ARBA00023175"/>
    </source>
</evidence>
<dbReference type="GO" id="GO:0005874">
    <property type="term" value="C:microtubule"/>
    <property type="evidence" value="ECO:0007669"/>
    <property type="project" value="UniProtKB-KW"/>
</dbReference>
<keyword evidence="6" id="KW-0243">Dynein</keyword>
<gene>
    <name evidence="12" type="ORF">TCAL_06341</name>
</gene>
<reference evidence="12 13" key="1">
    <citation type="journal article" date="2018" name="Nat. Ecol. Evol.">
        <title>Genomic signatures of mitonuclear coevolution across populations of Tigriopus californicus.</title>
        <authorList>
            <person name="Barreto F.S."/>
            <person name="Watson E.T."/>
            <person name="Lima T.G."/>
            <person name="Willett C.S."/>
            <person name="Edmands S."/>
            <person name="Li W."/>
            <person name="Burton R.S."/>
        </authorList>
    </citation>
    <scope>NUCLEOTIDE SEQUENCE [LARGE SCALE GENOMIC DNA]</scope>
    <source>
        <strain evidence="12 13">San Diego</strain>
    </source>
</reference>
<dbReference type="InterPro" id="IPR001611">
    <property type="entry name" value="Leu-rich_rpt"/>
</dbReference>
<keyword evidence="7" id="KW-0505">Motor protein</keyword>
<comment type="subcellular location">
    <subcellularLocation>
        <location evidence="1">Cytoplasm</location>
        <location evidence="1">Cytoskeleton</location>
        <location evidence="1">Cilium axoneme</location>
    </subcellularLocation>
</comment>
<dbReference type="SMART" id="SM00365">
    <property type="entry name" value="LRR_SD22"/>
    <property type="match status" value="4"/>
</dbReference>
<evidence type="ECO:0000256" key="11">
    <source>
        <dbReference type="ARBA" id="ARBA00049760"/>
    </source>
</evidence>
<dbReference type="PANTHER" id="PTHR15454">
    <property type="entry name" value="NISCHARIN RELATED"/>
    <property type="match status" value="1"/>
</dbReference>
<comment type="caution">
    <text evidence="12">The sequence shown here is derived from an EMBL/GenBank/DDBJ whole genome shotgun (WGS) entry which is preliminary data.</text>
</comment>
<dbReference type="AlphaFoldDB" id="A0A553PCG9"/>
<protein>
    <recommendedName>
        <fullName evidence="11">Dynein axonemal light chain 1</fullName>
    </recommendedName>
</protein>
<dbReference type="GO" id="GO:0045504">
    <property type="term" value="F:dynein heavy chain binding"/>
    <property type="evidence" value="ECO:0007669"/>
    <property type="project" value="TreeGrafter"/>
</dbReference>
<evidence type="ECO:0000256" key="5">
    <source>
        <dbReference type="ARBA" id="ARBA00022737"/>
    </source>
</evidence>
<evidence type="ECO:0000256" key="1">
    <source>
        <dbReference type="ARBA" id="ARBA00004430"/>
    </source>
</evidence>
<dbReference type="GO" id="GO:0036158">
    <property type="term" value="P:outer dynein arm assembly"/>
    <property type="evidence" value="ECO:0007669"/>
    <property type="project" value="TreeGrafter"/>
</dbReference>
<dbReference type="InterPro" id="IPR032675">
    <property type="entry name" value="LRR_dom_sf"/>
</dbReference>
<organism evidence="12 13">
    <name type="scientific">Tigriopus californicus</name>
    <name type="common">Marine copepod</name>
    <dbReference type="NCBI Taxonomy" id="6832"/>
    <lineage>
        <taxon>Eukaryota</taxon>
        <taxon>Metazoa</taxon>
        <taxon>Ecdysozoa</taxon>
        <taxon>Arthropoda</taxon>
        <taxon>Crustacea</taxon>
        <taxon>Multicrustacea</taxon>
        <taxon>Hexanauplia</taxon>
        <taxon>Copepoda</taxon>
        <taxon>Harpacticoida</taxon>
        <taxon>Harpacticidae</taxon>
        <taxon>Tigriopus</taxon>
    </lineage>
</organism>
<keyword evidence="3" id="KW-0433">Leucine-rich repeat</keyword>
<evidence type="ECO:0000313" key="13">
    <source>
        <dbReference type="Proteomes" id="UP000318571"/>
    </source>
</evidence>
<keyword evidence="4" id="KW-0493">Microtubule</keyword>
<keyword evidence="9" id="KW-0966">Cell projection</keyword>
<dbReference type="SUPFAM" id="SSF52058">
    <property type="entry name" value="L domain-like"/>
    <property type="match status" value="1"/>
</dbReference>
<evidence type="ECO:0000256" key="8">
    <source>
        <dbReference type="ARBA" id="ARBA00023212"/>
    </source>
</evidence>
<dbReference type="EMBL" id="VCGU01000005">
    <property type="protein sequence ID" value="TRY75382.1"/>
    <property type="molecule type" value="Genomic_DNA"/>
</dbReference>
<dbReference type="Gene3D" id="3.80.10.10">
    <property type="entry name" value="Ribonuclease Inhibitor"/>
    <property type="match status" value="1"/>
</dbReference>
<evidence type="ECO:0000256" key="6">
    <source>
        <dbReference type="ARBA" id="ARBA00023017"/>
    </source>
</evidence>
<evidence type="ECO:0000256" key="3">
    <source>
        <dbReference type="ARBA" id="ARBA00022614"/>
    </source>
</evidence>
<name>A0A553PCG9_TIGCA</name>
<proteinExistence type="inferred from homology"/>
<dbReference type="GO" id="GO:0005930">
    <property type="term" value="C:axoneme"/>
    <property type="evidence" value="ECO:0007669"/>
    <property type="project" value="UniProtKB-SubCell"/>
</dbReference>
<dbReference type="PANTHER" id="PTHR15454:SF73">
    <property type="entry name" value="DYNEIN AXONEMAL LIGHT CHAIN 1"/>
    <property type="match status" value="1"/>
</dbReference>
<dbReference type="OMA" id="ESIWRAE"/>